<evidence type="ECO:0000256" key="3">
    <source>
        <dbReference type="ARBA" id="ARBA00022544"/>
    </source>
</evidence>
<evidence type="ECO:0000259" key="8">
    <source>
        <dbReference type="Pfam" id="PF05504"/>
    </source>
</evidence>
<dbReference type="PANTHER" id="PTHR35789">
    <property type="entry name" value="SPORE GERMINATION PROTEIN B3"/>
    <property type="match status" value="1"/>
</dbReference>
<feature type="domain" description="Spore germination GerAC-like C-terminal" evidence="8">
    <location>
        <begin position="224"/>
        <end position="386"/>
    </location>
</feature>
<evidence type="ECO:0000313" key="11">
    <source>
        <dbReference type="Proteomes" id="UP000830167"/>
    </source>
</evidence>
<keyword evidence="6" id="KW-0564">Palmitate</keyword>
<organism evidence="10 11">
    <name type="scientific">Fodinisporobacter ferrooxydans</name>
    <dbReference type="NCBI Taxonomy" id="2901836"/>
    <lineage>
        <taxon>Bacteria</taxon>
        <taxon>Bacillati</taxon>
        <taxon>Bacillota</taxon>
        <taxon>Bacilli</taxon>
        <taxon>Bacillales</taxon>
        <taxon>Alicyclobacillaceae</taxon>
        <taxon>Fodinisporobacter</taxon>
    </lineage>
</organism>
<dbReference type="InterPro" id="IPR057336">
    <property type="entry name" value="GerAC_N"/>
</dbReference>
<accession>A0ABY4CQ49</accession>
<comment type="similarity">
    <text evidence="2">Belongs to the GerABKC lipoprotein family.</text>
</comment>
<dbReference type="Pfam" id="PF05504">
    <property type="entry name" value="Spore_GerAC"/>
    <property type="match status" value="1"/>
</dbReference>
<evidence type="ECO:0000256" key="7">
    <source>
        <dbReference type="ARBA" id="ARBA00023288"/>
    </source>
</evidence>
<dbReference type="RefSeq" id="WP_347439289.1">
    <property type="nucleotide sequence ID" value="NZ_CP089291.1"/>
</dbReference>
<evidence type="ECO:0000259" key="9">
    <source>
        <dbReference type="Pfam" id="PF25198"/>
    </source>
</evidence>
<dbReference type="PANTHER" id="PTHR35789:SF1">
    <property type="entry name" value="SPORE GERMINATION PROTEIN B3"/>
    <property type="match status" value="1"/>
</dbReference>
<dbReference type="NCBIfam" id="TIGR02887">
    <property type="entry name" value="spore_ger_x_C"/>
    <property type="match status" value="1"/>
</dbReference>
<evidence type="ECO:0000256" key="6">
    <source>
        <dbReference type="ARBA" id="ARBA00023139"/>
    </source>
</evidence>
<evidence type="ECO:0000256" key="4">
    <source>
        <dbReference type="ARBA" id="ARBA00022729"/>
    </source>
</evidence>
<keyword evidence="3" id="KW-0309">Germination</keyword>
<dbReference type="InterPro" id="IPR038501">
    <property type="entry name" value="Spore_GerAC_C_sf"/>
</dbReference>
<comment type="subcellular location">
    <subcellularLocation>
        <location evidence="1">Membrane</location>
        <topology evidence="1">Lipid-anchor</topology>
    </subcellularLocation>
</comment>
<dbReference type="Gene3D" id="3.30.300.210">
    <property type="entry name" value="Nutrient germinant receptor protein C, domain 3"/>
    <property type="match status" value="1"/>
</dbReference>
<evidence type="ECO:0000256" key="1">
    <source>
        <dbReference type="ARBA" id="ARBA00004635"/>
    </source>
</evidence>
<evidence type="ECO:0000256" key="2">
    <source>
        <dbReference type="ARBA" id="ARBA00007886"/>
    </source>
</evidence>
<keyword evidence="11" id="KW-1185">Reference proteome</keyword>
<keyword evidence="7" id="KW-0449">Lipoprotein</keyword>
<dbReference type="Pfam" id="PF25198">
    <property type="entry name" value="Spore_GerAC_N"/>
    <property type="match status" value="1"/>
</dbReference>
<keyword evidence="5" id="KW-0472">Membrane</keyword>
<name>A0ABY4CQ49_9BACL</name>
<evidence type="ECO:0000313" key="10">
    <source>
        <dbReference type="EMBL" id="UOF92621.1"/>
    </source>
</evidence>
<dbReference type="InterPro" id="IPR008844">
    <property type="entry name" value="Spore_GerAC-like"/>
</dbReference>
<evidence type="ECO:0000256" key="5">
    <source>
        <dbReference type="ARBA" id="ARBA00023136"/>
    </source>
</evidence>
<gene>
    <name evidence="10" type="ORF">LSG31_10930</name>
</gene>
<reference evidence="10" key="1">
    <citation type="submission" date="2021-12" db="EMBL/GenBank/DDBJ databases">
        <title>Alicyclobacillaceae gen. nov., sp. nov., isolated from chalcocite enrichment system.</title>
        <authorList>
            <person name="Jiang Z."/>
        </authorList>
    </citation>
    <scope>NUCLEOTIDE SEQUENCE</scope>
    <source>
        <strain evidence="10">MYW30-H2</strain>
    </source>
</reference>
<dbReference type="EMBL" id="CP089291">
    <property type="protein sequence ID" value="UOF92621.1"/>
    <property type="molecule type" value="Genomic_DNA"/>
</dbReference>
<feature type="domain" description="Spore germination protein N-terminal" evidence="9">
    <location>
        <begin position="22"/>
        <end position="196"/>
    </location>
</feature>
<sequence length="397" mass="45148">MKYLACIVVLLFVMLPISGCWDQRELNEISLVTGLAVDQGRQKKYNVSFEAVNAAELTKKGGGGNAASLVFSQEGQSVSSLLEKMNIGISRHLVYSHVRTVVISEMVAKEGLADILEFMERNREIRDDFNLVIARNVKAADILRMSYPLQKVSTLKLHQQLSQAFHDWGSDPDVRMRDMIAAFTSKGREPVAATVTIAGNVKKGNSLDNTKKITPDALVELCNLSVFRKDKLIGYLPLIDTRNYLWLQNKPFNTSIVLHCEKKQTVTIRIREFTTDIHTNFNHQTPTIHVQMDTYGVVDSMQCKKLDLTKLNTYETLETMMSEHIRRELLHTIHKVQNKYKVDIFGFGDIAHRQHPKEFNSIAKWDEAFSKANIQVSVRANIKRSGIYTKGFLNEMK</sequence>
<dbReference type="Proteomes" id="UP000830167">
    <property type="component" value="Chromosome"/>
</dbReference>
<proteinExistence type="inferred from homology"/>
<keyword evidence="4" id="KW-0732">Signal</keyword>
<dbReference type="InterPro" id="IPR046953">
    <property type="entry name" value="Spore_GerAC-like_C"/>
</dbReference>
<protein>
    <submittedName>
        <fullName evidence="10">Ger(X)C family spore germination protein</fullName>
    </submittedName>
</protein>